<evidence type="ECO:0000256" key="4">
    <source>
        <dbReference type="ARBA" id="ARBA00022989"/>
    </source>
</evidence>
<evidence type="ECO:0000256" key="3">
    <source>
        <dbReference type="ARBA" id="ARBA00022692"/>
    </source>
</evidence>
<evidence type="ECO:0000313" key="7">
    <source>
        <dbReference type="EMBL" id="MEK8031335.1"/>
    </source>
</evidence>
<protein>
    <submittedName>
        <fullName evidence="7">Disulfide bond formation protein B</fullName>
    </submittedName>
</protein>
<name>A0ABU9BQZ1_9BURK</name>
<dbReference type="InterPro" id="IPR023380">
    <property type="entry name" value="DsbB-like_sf"/>
</dbReference>
<proteinExistence type="predicted"/>
<comment type="caution">
    <text evidence="7">The sequence shown here is derived from an EMBL/GenBank/DDBJ whole genome shotgun (WGS) entry which is preliminary data.</text>
</comment>
<dbReference type="InterPro" id="IPR050183">
    <property type="entry name" value="DsbB"/>
</dbReference>
<evidence type="ECO:0000256" key="1">
    <source>
        <dbReference type="ARBA" id="ARBA00004651"/>
    </source>
</evidence>
<dbReference type="SUPFAM" id="SSF158442">
    <property type="entry name" value="DsbB-like"/>
    <property type="match status" value="1"/>
</dbReference>
<evidence type="ECO:0000256" key="5">
    <source>
        <dbReference type="ARBA" id="ARBA00023136"/>
    </source>
</evidence>
<feature type="transmembrane region" description="Helical" evidence="6">
    <location>
        <begin position="138"/>
        <end position="157"/>
    </location>
</feature>
<dbReference type="Proteomes" id="UP001371218">
    <property type="component" value="Unassembled WGS sequence"/>
</dbReference>
<accession>A0ABU9BQZ1</accession>
<keyword evidence="4 6" id="KW-1133">Transmembrane helix</keyword>
<dbReference type="EMBL" id="JBBUTG010000005">
    <property type="protein sequence ID" value="MEK8031335.1"/>
    <property type="molecule type" value="Genomic_DNA"/>
</dbReference>
<keyword evidence="2" id="KW-1003">Cell membrane</keyword>
<dbReference type="Gene3D" id="1.20.1550.10">
    <property type="entry name" value="DsbB-like"/>
    <property type="match status" value="1"/>
</dbReference>
<evidence type="ECO:0000256" key="6">
    <source>
        <dbReference type="SAM" id="Phobius"/>
    </source>
</evidence>
<dbReference type="PANTHER" id="PTHR36570:SF3">
    <property type="entry name" value="DISULFIDE BOND FORMATION PROTEIN B"/>
    <property type="match status" value="1"/>
</dbReference>
<feature type="transmembrane region" description="Helical" evidence="6">
    <location>
        <begin position="42"/>
        <end position="62"/>
    </location>
</feature>
<reference evidence="7 8" key="1">
    <citation type="submission" date="2024-04" db="EMBL/GenBank/DDBJ databases">
        <title>Novel species of the genus Ideonella isolated from streams.</title>
        <authorList>
            <person name="Lu H."/>
        </authorList>
    </citation>
    <scope>NUCLEOTIDE SEQUENCE [LARGE SCALE GENOMIC DNA]</scope>
    <source>
        <strain evidence="7 8">DXS29W</strain>
    </source>
</reference>
<organism evidence="7 8">
    <name type="scientific">Ideonella lacteola</name>
    <dbReference type="NCBI Taxonomy" id="2984193"/>
    <lineage>
        <taxon>Bacteria</taxon>
        <taxon>Pseudomonadati</taxon>
        <taxon>Pseudomonadota</taxon>
        <taxon>Betaproteobacteria</taxon>
        <taxon>Burkholderiales</taxon>
        <taxon>Sphaerotilaceae</taxon>
        <taxon>Ideonella</taxon>
    </lineage>
</organism>
<dbReference type="InterPro" id="IPR003752">
    <property type="entry name" value="DiS_bond_form_DsbB/BdbC"/>
</dbReference>
<feature type="transmembrane region" description="Helical" evidence="6">
    <location>
        <begin position="69"/>
        <end position="87"/>
    </location>
</feature>
<keyword evidence="5 6" id="KW-0472">Membrane</keyword>
<keyword evidence="8" id="KW-1185">Reference proteome</keyword>
<gene>
    <name evidence="7" type="ORF">AACH06_10945</name>
</gene>
<evidence type="ECO:0000256" key="2">
    <source>
        <dbReference type="ARBA" id="ARBA00022475"/>
    </source>
</evidence>
<dbReference type="PANTHER" id="PTHR36570">
    <property type="entry name" value="DISULFIDE BOND FORMATION PROTEIN B"/>
    <property type="match status" value="1"/>
</dbReference>
<dbReference type="Pfam" id="PF02600">
    <property type="entry name" value="DsbB"/>
    <property type="match status" value="1"/>
</dbReference>
<comment type="subcellular location">
    <subcellularLocation>
        <location evidence="1">Cell membrane</location>
        <topology evidence="1">Multi-pass membrane protein</topology>
    </subcellularLocation>
</comment>
<sequence>MDGLLRRPAVLFGLIALLCFGSVGLALVSQYKFDMQPCPWCTLQRLIFLVIGVFALLGLLIGSSGVRRVLALGGLLFTFCGMAAALWQQFVAAKSASCDLTLADRIMQSLGLYDVAPEVFAPMASCAEAAVSLLGVPYAIWSLLVFLLCAAACVQVIREARV</sequence>
<evidence type="ECO:0000313" key="8">
    <source>
        <dbReference type="Proteomes" id="UP001371218"/>
    </source>
</evidence>
<dbReference type="RefSeq" id="WP_341425711.1">
    <property type="nucleotide sequence ID" value="NZ_JBBUTG010000005.1"/>
</dbReference>
<keyword evidence="3 6" id="KW-0812">Transmembrane</keyword>